<organism evidence="3 4">
    <name type="scientific">Bondarzewia mesenterica</name>
    <dbReference type="NCBI Taxonomy" id="1095465"/>
    <lineage>
        <taxon>Eukaryota</taxon>
        <taxon>Fungi</taxon>
        <taxon>Dikarya</taxon>
        <taxon>Basidiomycota</taxon>
        <taxon>Agaricomycotina</taxon>
        <taxon>Agaricomycetes</taxon>
        <taxon>Russulales</taxon>
        <taxon>Bondarzewiaceae</taxon>
        <taxon>Bondarzewia</taxon>
    </lineage>
</organism>
<dbReference type="EMBL" id="SGPL01000336">
    <property type="protein sequence ID" value="THH13670.1"/>
    <property type="molecule type" value="Genomic_DNA"/>
</dbReference>
<dbReference type="InterPro" id="IPR014756">
    <property type="entry name" value="Ig_E-set"/>
</dbReference>
<dbReference type="SUPFAM" id="SSF81296">
    <property type="entry name" value="E set domains"/>
    <property type="match status" value="1"/>
</dbReference>
<proteinExistence type="predicted"/>
<dbReference type="GO" id="GO:0005829">
    <property type="term" value="C:cytosol"/>
    <property type="evidence" value="ECO:0007669"/>
    <property type="project" value="TreeGrafter"/>
</dbReference>
<dbReference type="GO" id="GO:0031625">
    <property type="term" value="F:ubiquitin protein ligase binding"/>
    <property type="evidence" value="ECO:0007669"/>
    <property type="project" value="TreeGrafter"/>
</dbReference>
<dbReference type="OrthoDB" id="2238745at2759"/>
<dbReference type="InterPro" id="IPR014752">
    <property type="entry name" value="Arrestin-like_C"/>
</dbReference>
<evidence type="ECO:0000259" key="2">
    <source>
        <dbReference type="SMART" id="SM01017"/>
    </source>
</evidence>
<reference evidence="3 4" key="1">
    <citation type="submission" date="2019-02" db="EMBL/GenBank/DDBJ databases">
        <title>Genome sequencing of the rare red list fungi Bondarzewia mesenterica.</title>
        <authorList>
            <person name="Buettner E."/>
            <person name="Kellner H."/>
        </authorList>
    </citation>
    <scope>NUCLEOTIDE SEQUENCE [LARGE SCALE GENOMIC DNA]</scope>
    <source>
        <strain evidence="3 4">DSM 108281</strain>
    </source>
</reference>
<feature type="compositionally biased region" description="Basic and acidic residues" evidence="1">
    <location>
        <begin position="175"/>
        <end position="190"/>
    </location>
</feature>
<feature type="domain" description="Arrestin C-terminal-like" evidence="2">
    <location>
        <begin position="498"/>
        <end position="687"/>
    </location>
</feature>
<dbReference type="PANTHER" id="PTHR11188">
    <property type="entry name" value="ARRESTIN DOMAIN CONTAINING PROTEIN"/>
    <property type="match status" value="1"/>
</dbReference>
<dbReference type="Proteomes" id="UP000310158">
    <property type="component" value="Unassembled WGS sequence"/>
</dbReference>
<protein>
    <recommendedName>
        <fullName evidence="2">Arrestin C-terminal-like domain-containing protein</fullName>
    </recommendedName>
</protein>
<keyword evidence="4" id="KW-1185">Reference proteome</keyword>
<evidence type="ECO:0000256" key="1">
    <source>
        <dbReference type="SAM" id="MobiDB-lite"/>
    </source>
</evidence>
<feature type="compositionally biased region" description="Polar residues" evidence="1">
    <location>
        <begin position="202"/>
        <end position="211"/>
    </location>
</feature>
<dbReference type="InterPro" id="IPR011021">
    <property type="entry name" value="Arrestin-like_N"/>
</dbReference>
<gene>
    <name evidence="3" type="ORF">EW146_g6579</name>
</gene>
<sequence length="801" mass="89050">MTTKTNTKNNLSICLTESVVFLRSSNFTGRRHSASDSPSAVLRGLLTLNLAKPTRISSIEIEFQGKSSTNWPEGEYDKLFVLYNGCSYLAGVGARRTELAEEHKIFSASQIFFRAPSTPSSSVRRALSVGPGLAFYRDELEHVDIPLEHERTIDSSPDVPSRQNSTTESAPEGDMPIRRGRDTARRRLSADRTVFQRDPVINRTNSRSPTPLYTMPYVTPHSRSSSVAEPGYYTPRSARSSMSHFSPMHRMDEIPSDLEIGARDSARSVSRQPSGSSTMPSASSPSFRSNQDTSISRRASIDEDPHLHTVGTSSPVRGRDPSVEDPPGRKISHFSLSAVSNVILDAVKERVRSNSPKALDRANSVDKRDASRGRILDKGKEKELTPTWGRTKERTGSTLGRVGEAFGLEAEEHKEFGDGWREFKKGTYTFPISFSIPSDMPPSLECDYGSVTWRLKAQVHRPGTFTAKLTATRDVIVVASPSDDDTEDTENIVVERFWDDQLQYLLSISGRMFNIGGSIPIQMSFLPMSKMKIHRLSVILEERVDYYVQMKRSARSEQTHRFSLLSIKYPNKDAPPILPLESDDPSAFMNSPLYALLGPDDDPSEMASSLMGPGPWSFQTAVKLPSACGLLHFTNKNKKSNVQIQHMLKIAIRVERGDDMHIDAKTGKRKMFDIVVQTPVHILSCLCNPEFTSLPRYSENLEDTIPQARSCTCAVKRRRQSILSSAPPPVMHSSGLEHISSRHSTDSGASVAEVTIAPLSHVGSLYDRNFIIYERLITGQQSERGEAPPAYDTVPRRTVVI</sequence>
<feature type="region of interest" description="Disordered" evidence="1">
    <location>
        <begin position="264"/>
        <end position="332"/>
    </location>
</feature>
<dbReference type="Gene3D" id="2.60.40.640">
    <property type="match status" value="2"/>
</dbReference>
<dbReference type="Pfam" id="PF00339">
    <property type="entry name" value="Arrestin_N"/>
    <property type="match status" value="1"/>
</dbReference>
<dbReference type="InterPro" id="IPR011022">
    <property type="entry name" value="Arrestin_C-like"/>
</dbReference>
<dbReference type="GO" id="GO:0030674">
    <property type="term" value="F:protein-macromolecule adaptor activity"/>
    <property type="evidence" value="ECO:0007669"/>
    <property type="project" value="TreeGrafter"/>
</dbReference>
<dbReference type="GO" id="GO:0005886">
    <property type="term" value="C:plasma membrane"/>
    <property type="evidence" value="ECO:0007669"/>
    <property type="project" value="TreeGrafter"/>
</dbReference>
<feature type="region of interest" description="Disordered" evidence="1">
    <location>
        <begin position="354"/>
        <end position="382"/>
    </location>
</feature>
<evidence type="ECO:0000313" key="4">
    <source>
        <dbReference type="Proteomes" id="UP000310158"/>
    </source>
</evidence>
<feature type="compositionally biased region" description="Low complexity" evidence="1">
    <location>
        <begin position="273"/>
        <end position="289"/>
    </location>
</feature>
<dbReference type="AlphaFoldDB" id="A0A4S4LTT7"/>
<feature type="region of interest" description="Disordered" evidence="1">
    <location>
        <begin position="148"/>
        <end position="249"/>
    </location>
</feature>
<dbReference type="SMART" id="SM01017">
    <property type="entry name" value="Arrestin_C"/>
    <property type="match status" value="1"/>
</dbReference>
<dbReference type="GO" id="GO:0070086">
    <property type="term" value="P:ubiquitin-dependent endocytosis"/>
    <property type="evidence" value="ECO:0007669"/>
    <property type="project" value="TreeGrafter"/>
</dbReference>
<dbReference type="Pfam" id="PF02752">
    <property type="entry name" value="Arrestin_C"/>
    <property type="match status" value="1"/>
</dbReference>
<dbReference type="InterPro" id="IPR050357">
    <property type="entry name" value="Arrestin_domain-protein"/>
</dbReference>
<comment type="caution">
    <text evidence="3">The sequence shown here is derived from an EMBL/GenBank/DDBJ whole genome shotgun (WGS) entry which is preliminary data.</text>
</comment>
<accession>A0A4S4LTT7</accession>
<feature type="compositionally biased region" description="Basic and acidic residues" evidence="1">
    <location>
        <begin position="317"/>
        <end position="328"/>
    </location>
</feature>
<feature type="region of interest" description="Disordered" evidence="1">
    <location>
        <begin position="725"/>
        <end position="744"/>
    </location>
</feature>
<evidence type="ECO:0000313" key="3">
    <source>
        <dbReference type="EMBL" id="THH13670.1"/>
    </source>
</evidence>
<name>A0A4S4LTT7_9AGAM</name>
<dbReference type="PANTHER" id="PTHR11188:SF17">
    <property type="entry name" value="FI21816P1"/>
    <property type="match status" value="1"/>
</dbReference>